<reference evidence="2" key="1">
    <citation type="submission" date="2022-11" db="UniProtKB">
        <authorList>
            <consortium name="WormBaseParasite"/>
        </authorList>
    </citation>
    <scope>IDENTIFICATION</scope>
</reference>
<keyword evidence="1" id="KW-1185">Reference proteome</keyword>
<dbReference type="WBParaSite" id="nRc.2.0.1.t22645-RA">
    <property type="protein sequence ID" value="nRc.2.0.1.t22645-RA"/>
    <property type="gene ID" value="nRc.2.0.1.g22645"/>
</dbReference>
<proteinExistence type="predicted"/>
<accession>A0A915JA47</accession>
<protein>
    <submittedName>
        <fullName evidence="2">Uncharacterized protein</fullName>
    </submittedName>
</protein>
<organism evidence="1 2">
    <name type="scientific">Romanomermis culicivorax</name>
    <name type="common">Nematode worm</name>
    <dbReference type="NCBI Taxonomy" id="13658"/>
    <lineage>
        <taxon>Eukaryota</taxon>
        <taxon>Metazoa</taxon>
        <taxon>Ecdysozoa</taxon>
        <taxon>Nematoda</taxon>
        <taxon>Enoplea</taxon>
        <taxon>Dorylaimia</taxon>
        <taxon>Mermithida</taxon>
        <taxon>Mermithoidea</taxon>
        <taxon>Mermithidae</taxon>
        <taxon>Romanomermis</taxon>
    </lineage>
</organism>
<evidence type="ECO:0000313" key="2">
    <source>
        <dbReference type="WBParaSite" id="nRc.2.0.1.t22645-RA"/>
    </source>
</evidence>
<evidence type="ECO:0000313" key="1">
    <source>
        <dbReference type="Proteomes" id="UP000887565"/>
    </source>
</evidence>
<name>A0A915JA47_ROMCU</name>
<sequence>MEIAGLRGQFTVTIEYNDRRAKVTLLVLDTIKVVTWGTYRIEVLQLVMDGATQQINSVQPIDSTPPAAAVELVQSTPATSHGYLSHITGNFRKLMTDGIGKFPDFEHCITLTNDAIPIARPVRQVPITRRAAVEKEVKQMVTDHI</sequence>
<dbReference type="Proteomes" id="UP000887565">
    <property type="component" value="Unplaced"/>
</dbReference>
<dbReference type="AlphaFoldDB" id="A0A915JA47"/>